<evidence type="ECO:0000313" key="2">
    <source>
        <dbReference type="Proteomes" id="UP000485058"/>
    </source>
</evidence>
<accession>A0A699YTK8</accession>
<dbReference type="EMBL" id="BLLF01000303">
    <property type="protein sequence ID" value="GFH10296.1"/>
    <property type="molecule type" value="Genomic_DNA"/>
</dbReference>
<name>A0A699YTK8_HAELA</name>
<reference evidence="1 2" key="1">
    <citation type="submission" date="2020-02" db="EMBL/GenBank/DDBJ databases">
        <title>Draft genome sequence of Haematococcus lacustris strain NIES-144.</title>
        <authorList>
            <person name="Morimoto D."/>
            <person name="Nakagawa S."/>
            <person name="Yoshida T."/>
            <person name="Sawayama S."/>
        </authorList>
    </citation>
    <scope>NUCLEOTIDE SEQUENCE [LARGE SCALE GENOMIC DNA]</scope>
    <source>
        <strain evidence="1 2">NIES-144</strain>
    </source>
</reference>
<feature type="non-terminal residue" evidence="1">
    <location>
        <position position="101"/>
    </location>
</feature>
<comment type="caution">
    <text evidence="1">The sequence shown here is derived from an EMBL/GenBank/DDBJ whole genome shotgun (WGS) entry which is preliminary data.</text>
</comment>
<organism evidence="1 2">
    <name type="scientific">Haematococcus lacustris</name>
    <name type="common">Green alga</name>
    <name type="synonym">Haematococcus pluvialis</name>
    <dbReference type="NCBI Taxonomy" id="44745"/>
    <lineage>
        <taxon>Eukaryota</taxon>
        <taxon>Viridiplantae</taxon>
        <taxon>Chlorophyta</taxon>
        <taxon>core chlorophytes</taxon>
        <taxon>Chlorophyceae</taxon>
        <taxon>CS clade</taxon>
        <taxon>Chlamydomonadales</taxon>
        <taxon>Haematococcaceae</taxon>
        <taxon>Haematococcus</taxon>
    </lineage>
</organism>
<evidence type="ECO:0000313" key="1">
    <source>
        <dbReference type="EMBL" id="GFH10296.1"/>
    </source>
</evidence>
<dbReference type="Proteomes" id="UP000485058">
    <property type="component" value="Unassembled WGS sequence"/>
</dbReference>
<feature type="non-terminal residue" evidence="1">
    <location>
        <position position="1"/>
    </location>
</feature>
<dbReference type="AlphaFoldDB" id="A0A699YTK8"/>
<sequence>MAYPTVEDSHASPHSFLKALLSYQSDRPAFYRTDIQSGCPNMGLLRISARLLASGALVQVFEAMPAQAITDTPQLLTLDGFSGGVGRPSLGELTLDIAANA</sequence>
<gene>
    <name evidence="1" type="ORF">HaLaN_05581</name>
</gene>
<proteinExistence type="predicted"/>
<protein>
    <submittedName>
        <fullName evidence="1">Uncharacterized protein</fullName>
    </submittedName>
</protein>
<keyword evidence="2" id="KW-1185">Reference proteome</keyword>